<feature type="transmembrane region" description="Helical" evidence="6">
    <location>
        <begin position="723"/>
        <end position="742"/>
    </location>
</feature>
<keyword evidence="3 6" id="KW-1133">Transmembrane helix</keyword>
<feature type="transmembrane region" description="Helical" evidence="6">
    <location>
        <begin position="645"/>
        <end position="662"/>
    </location>
</feature>
<dbReference type="Pfam" id="PF13515">
    <property type="entry name" value="FUSC_2"/>
    <property type="match status" value="1"/>
</dbReference>
<feature type="region of interest" description="Disordered" evidence="5">
    <location>
        <begin position="1"/>
        <end position="36"/>
    </location>
</feature>
<dbReference type="Proteomes" id="UP001498421">
    <property type="component" value="Unassembled WGS sequence"/>
</dbReference>
<reference evidence="10 11" key="1">
    <citation type="journal article" date="2025" name="Microbiol. Resour. Announc.">
        <title>Draft genome sequences for Neonectria magnoliae and Neonectria punicea, canker pathogens of Liriodendron tulipifera and Acer saccharum in West Virginia.</title>
        <authorList>
            <person name="Petronek H.M."/>
            <person name="Kasson M.T."/>
            <person name="Metheny A.M."/>
            <person name="Stauder C.M."/>
            <person name="Lovett B."/>
            <person name="Lynch S.C."/>
            <person name="Garnas J.R."/>
            <person name="Kasson L.R."/>
            <person name="Stajich J.E."/>
        </authorList>
    </citation>
    <scope>NUCLEOTIDE SEQUENCE [LARGE SCALE GENOMIC DNA]</scope>
    <source>
        <strain evidence="10 11">NRRL 64651</strain>
    </source>
</reference>
<evidence type="ECO:0000256" key="5">
    <source>
        <dbReference type="SAM" id="MobiDB-lite"/>
    </source>
</evidence>
<dbReference type="Pfam" id="PF10334">
    <property type="entry name" value="BRE4"/>
    <property type="match status" value="1"/>
</dbReference>
<accession>A0ABR1IGB5</accession>
<feature type="transmembrane region" description="Helical" evidence="6">
    <location>
        <begin position="697"/>
        <end position="717"/>
    </location>
</feature>
<name>A0ABR1IGB5_9HYPO</name>
<evidence type="ECO:0000256" key="2">
    <source>
        <dbReference type="ARBA" id="ARBA00022692"/>
    </source>
</evidence>
<organism evidence="10 11">
    <name type="scientific">Neonectria magnoliae</name>
    <dbReference type="NCBI Taxonomy" id="2732573"/>
    <lineage>
        <taxon>Eukaryota</taxon>
        <taxon>Fungi</taxon>
        <taxon>Dikarya</taxon>
        <taxon>Ascomycota</taxon>
        <taxon>Pezizomycotina</taxon>
        <taxon>Sordariomycetes</taxon>
        <taxon>Hypocreomycetidae</taxon>
        <taxon>Hypocreales</taxon>
        <taxon>Nectriaceae</taxon>
        <taxon>Neonectria</taxon>
    </lineage>
</organism>
<feature type="transmembrane region" description="Helical" evidence="6">
    <location>
        <begin position="749"/>
        <end position="770"/>
    </location>
</feature>
<feature type="transmembrane region" description="Helical" evidence="6">
    <location>
        <begin position="73"/>
        <end position="105"/>
    </location>
</feature>
<evidence type="ECO:0000313" key="11">
    <source>
        <dbReference type="Proteomes" id="UP001498421"/>
    </source>
</evidence>
<feature type="transmembrane region" description="Helical" evidence="6">
    <location>
        <begin position="185"/>
        <end position="203"/>
    </location>
</feature>
<comment type="subcellular location">
    <subcellularLocation>
        <location evidence="1">Membrane</location>
        <topology evidence="1">Multi-pass membrane protein</topology>
    </subcellularLocation>
</comment>
<dbReference type="InterPro" id="IPR049453">
    <property type="entry name" value="Memb_transporter_dom"/>
</dbReference>
<feature type="domain" description="DUF2421" evidence="7">
    <location>
        <begin position="808"/>
        <end position="1021"/>
    </location>
</feature>
<evidence type="ECO:0008006" key="12">
    <source>
        <dbReference type="Google" id="ProtNLM"/>
    </source>
</evidence>
<evidence type="ECO:0000256" key="6">
    <source>
        <dbReference type="SAM" id="Phobius"/>
    </source>
</evidence>
<dbReference type="PANTHER" id="PTHR37994">
    <property type="entry name" value="ARAE_2_N DOMAIN-CONTAINING PROTEIN-RELATED"/>
    <property type="match status" value="1"/>
</dbReference>
<feature type="transmembrane region" description="Helical" evidence="6">
    <location>
        <begin position="240"/>
        <end position="259"/>
    </location>
</feature>
<feature type="transmembrane region" description="Helical" evidence="6">
    <location>
        <begin position="111"/>
        <end position="134"/>
    </location>
</feature>
<evidence type="ECO:0000259" key="7">
    <source>
        <dbReference type="Pfam" id="PF10334"/>
    </source>
</evidence>
<dbReference type="EMBL" id="JAZAVK010000007">
    <property type="protein sequence ID" value="KAK7432034.1"/>
    <property type="molecule type" value="Genomic_DNA"/>
</dbReference>
<keyword evidence="2 6" id="KW-0812">Transmembrane</keyword>
<dbReference type="Pfam" id="PF10337">
    <property type="entry name" value="ArAE_2_N"/>
    <property type="match status" value="1"/>
</dbReference>
<dbReference type="PANTHER" id="PTHR37994:SF3">
    <property type="entry name" value="ER TRANSPORTER 6TM N-TERMINAL DOMAIN-CONTAINING PROTEIN"/>
    <property type="match status" value="1"/>
</dbReference>
<protein>
    <recommendedName>
        <fullName evidence="12">ER transporter 6TM N-terminal domain-containing protein</fullName>
    </recommendedName>
</protein>
<evidence type="ECO:0000259" key="9">
    <source>
        <dbReference type="Pfam" id="PF13515"/>
    </source>
</evidence>
<feature type="compositionally biased region" description="Polar residues" evidence="5">
    <location>
        <begin position="1"/>
        <end position="10"/>
    </location>
</feature>
<feature type="domain" description="Integral membrane bound transporter" evidence="9">
    <location>
        <begin position="672"/>
        <end position="804"/>
    </location>
</feature>
<evidence type="ECO:0000313" key="10">
    <source>
        <dbReference type="EMBL" id="KAK7432034.1"/>
    </source>
</evidence>
<proteinExistence type="predicted"/>
<gene>
    <name evidence="10" type="ORF">QQZ08_001324</name>
</gene>
<comment type="caution">
    <text evidence="10">The sequence shown here is derived from an EMBL/GenBank/DDBJ whole genome shotgun (WGS) entry which is preliminary data.</text>
</comment>
<feature type="transmembrane region" description="Helical" evidence="6">
    <location>
        <begin position="790"/>
        <end position="808"/>
    </location>
</feature>
<feature type="transmembrane region" description="Helical" evidence="6">
    <location>
        <begin position="209"/>
        <end position="228"/>
    </location>
</feature>
<dbReference type="InterPro" id="IPR018820">
    <property type="entry name" value="BRE4-related_DUF2421"/>
</dbReference>
<keyword evidence="4 6" id="KW-0472">Membrane</keyword>
<dbReference type="InterPro" id="IPR018823">
    <property type="entry name" value="ArAE_2_N"/>
</dbReference>
<keyword evidence="11" id="KW-1185">Reference proteome</keyword>
<evidence type="ECO:0000256" key="1">
    <source>
        <dbReference type="ARBA" id="ARBA00004141"/>
    </source>
</evidence>
<evidence type="ECO:0000259" key="8">
    <source>
        <dbReference type="Pfam" id="PF10337"/>
    </source>
</evidence>
<feature type="domain" description="Putative ER transporter 6TM N-terminal" evidence="8">
    <location>
        <begin position="53"/>
        <end position="482"/>
    </location>
</feature>
<sequence>MAGSDQTPSPNGDDDPGNEKPQSDSGEEVAPAETAQNPYFTDTAKTGAARRKLPPWLDHFNAKDLKKLFRCCLAVWIMTVLILINPTLKVLGQASFLGCIVLFIAPPSGIVFIHIITAITVLLGLTSAWAWGVITMKAALATRPDAQMKARYAELQQMAQNTTNPTQYVQIRVFNGFMLDTRVSITYFCMMGLFLYLMARLRVAVPKLMLVQIMACIVSTIFLTQAPLLPTFRGTIGKTLVLPCAIAEGIAIVCNIFIFPTSSSSEALDGMRNLLTPMPTFLDACFLGLKHPDLSMSMDLLIGTKLKILTIYKQLDPVTRFLPIDFSIGRWSSDDLATLNEPLRRLLIAFTGLIEIQKQKEVGKSRAKRALDLAQATDDDSSGTQRVFETGQHQINRAIDFHVKSNHPERAEEIKKSLQALSDPAEYLIDACKESLQAIGEALLHCNALRKPVGHEDMFQRHLAALERLRKHREAFITSTSHYLTDDRHVFNDHGLLGPDAAAAPSLTGLMLGLLIKERLSQLADALELLLSRVVALEETRTSLRFWLPTRLMSLFGWISETDASENDIPAADLGDTTITRVSTVTSMARMPKKTKKSKAHAVPDAKSARAELASMRTPNSRKRSRYGRILLSITRWLGSAEGTFGLRMVVVSLALSVPAVIQSSAGFYYREKGMWAVIMAQLSLVPYTADLMYGIVVRAVGTIIGGVVGMAAWYIGAGNGPGNPYGVAAIMAVVIVIFMWWRLFSSPAWMAGGLMMAVTAYLVVAYSWIDTHNPIYGNPGVGYQVFWRRVVLVFAGFAGTLIVNFLPKPPSANRHYRHLLADSLVSVRDRYALFASNWKDPAGDLRELAEEESLAVGEALSAISGPIKLTVLEFSSSNFDSQTLSQVCQLCMLLNQAVTQLLVYTARLSEQQRTWIITSTGAVKEDLIAELMAVLSLVQQALKSGDPLPAVLPTPLFAKAIVAAKEQVQEGIRGSDRLYHKDNLDDESSRRYMVILNALLQMLAALDELVLVMKRAIGETSNIVMSGSV</sequence>
<evidence type="ECO:0000256" key="4">
    <source>
        <dbReference type="ARBA" id="ARBA00023136"/>
    </source>
</evidence>
<evidence type="ECO:0000256" key="3">
    <source>
        <dbReference type="ARBA" id="ARBA00022989"/>
    </source>
</evidence>